<gene>
    <name evidence="2" type="ORF">BDK51DRAFT_26898</name>
</gene>
<reference evidence="3" key="1">
    <citation type="journal article" date="2018" name="Nat. Microbiol.">
        <title>Leveraging single-cell genomics to expand the fungal tree of life.</title>
        <authorList>
            <person name="Ahrendt S.R."/>
            <person name="Quandt C.A."/>
            <person name="Ciobanu D."/>
            <person name="Clum A."/>
            <person name="Salamov A."/>
            <person name="Andreopoulos B."/>
            <person name="Cheng J.F."/>
            <person name="Woyke T."/>
            <person name="Pelin A."/>
            <person name="Henrissat B."/>
            <person name="Reynolds N.K."/>
            <person name="Benny G.L."/>
            <person name="Smith M.E."/>
            <person name="James T.Y."/>
            <person name="Grigoriev I.V."/>
        </authorList>
    </citation>
    <scope>NUCLEOTIDE SEQUENCE [LARGE SCALE GENOMIC DNA]</scope>
</reference>
<dbReference type="AlphaFoldDB" id="A0A4P9WNK7"/>
<organism evidence="2 3">
    <name type="scientific">Blyttiomyces helicus</name>
    <dbReference type="NCBI Taxonomy" id="388810"/>
    <lineage>
        <taxon>Eukaryota</taxon>
        <taxon>Fungi</taxon>
        <taxon>Fungi incertae sedis</taxon>
        <taxon>Chytridiomycota</taxon>
        <taxon>Chytridiomycota incertae sedis</taxon>
        <taxon>Chytridiomycetes</taxon>
        <taxon>Chytridiomycetes incertae sedis</taxon>
        <taxon>Blyttiomyces</taxon>
    </lineage>
</organism>
<sequence length="142" mass="16291">MRKKRLRLKPMVIMVISRATYAIVWAKGSISPDRPRNKEGPAGSAGHFDLGENVQEGLPLNTNGTPKSGERKLDSRQLLQKVEALKEMRCQGKLQVIVGRERYMQGTTFQGENTKGEQESRQYEVGYWDMRVEWSCRAEEFE</sequence>
<feature type="region of interest" description="Disordered" evidence="1">
    <location>
        <begin position="30"/>
        <end position="74"/>
    </location>
</feature>
<keyword evidence="3" id="KW-1185">Reference proteome</keyword>
<evidence type="ECO:0000256" key="1">
    <source>
        <dbReference type="SAM" id="MobiDB-lite"/>
    </source>
</evidence>
<accession>A0A4P9WNK7</accession>
<dbReference type="Proteomes" id="UP000269721">
    <property type="component" value="Unassembled WGS sequence"/>
</dbReference>
<name>A0A4P9WNK7_9FUNG</name>
<dbReference type="EMBL" id="KZ993867">
    <property type="protein sequence ID" value="RKO94554.1"/>
    <property type="molecule type" value="Genomic_DNA"/>
</dbReference>
<proteinExistence type="predicted"/>
<protein>
    <submittedName>
        <fullName evidence="2">Uncharacterized protein</fullName>
    </submittedName>
</protein>
<evidence type="ECO:0000313" key="2">
    <source>
        <dbReference type="EMBL" id="RKO94554.1"/>
    </source>
</evidence>
<evidence type="ECO:0000313" key="3">
    <source>
        <dbReference type="Proteomes" id="UP000269721"/>
    </source>
</evidence>